<dbReference type="eggNOG" id="ENOG50339JU">
    <property type="taxonomic scope" value="Bacteria"/>
</dbReference>
<dbReference type="Proteomes" id="UP000005632">
    <property type="component" value="Chromosome"/>
</dbReference>
<feature type="transmembrane region" description="Helical" evidence="1">
    <location>
        <begin position="234"/>
        <end position="252"/>
    </location>
</feature>
<dbReference type="HOGENOM" id="CLU_1077297_0_0_12"/>
<reference evidence="2 3" key="1">
    <citation type="submission" date="2011-11" db="EMBL/GenBank/DDBJ databases">
        <title>Complete sequence of Spirochaeta sp. grapes.</title>
        <authorList>
            <consortium name="US DOE Joint Genome Institute"/>
            <person name="Lucas S."/>
            <person name="Han J."/>
            <person name="Lapidus A."/>
            <person name="Cheng J.-F."/>
            <person name="Goodwin L."/>
            <person name="Pitluck S."/>
            <person name="Peters L."/>
            <person name="Ovchinnikova G."/>
            <person name="Munk A.C."/>
            <person name="Detter J.C."/>
            <person name="Han C."/>
            <person name="Tapia R."/>
            <person name="Land M."/>
            <person name="Hauser L."/>
            <person name="Kyrpides N."/>
            <person name="Ivanova N."/>
            <person name="Pagani I."/>
            <person name="Ritalahtilisa K."/>
            <person name="Loeffler F."/>
            <person name="Woyke T."/>
        </authorList>
    </citation>
    <scope>NUCLEOTIDE SEQUENCE [LARGE SCALE GENOMIC DNA]</scope>
    <source>
        <strain evidence="3">ATCC BAA-1885 / DSM 22778 / Grapes</strain>
    </source>
</reference>
<keyword evidence="3" id="KW-1185">Reference proteome</keyword>
<dbReference type="RefSeq" id="WP_014269925.1">
    <property type="nucleotide sequence ID" value="NC_016633.1"/>
</dbReference>
<feature type="transmembrane region" description="Helical" evidence="1">
    <location>
        <begin position="105"/>
        <end position="128"/>
    </location>
</feature>
<feature type="transmembrane region" description="Helical" evidence="1">
    <location>
        <begin position="18"/>
        <end position="39"/>
    </location>
</feature>
<protein>
    <recommendedName>
        <fullName evidence="4">ABC-2 family transporter protein</fullName>
    </recommendedName>
</protein>
<keyword evidence="1" id="KW-0472">Membrane</keyword>
<name>G8QTA9_SPHPG</name>
<feature type="transmembrane region" description="Helical" evidence="1">
    <location>
        <begin position="51"/>
        <end position="73"/>
    </location>
</feature>
<organism evidence="2 3">
    <name type="scientific">Sphaerochaeta pleomorpha (strain ATCC BAA-1885 / DSM 22778 / Grapes)</name>
    <dbReference type="NCBI Taxonomy" id="158190"/>
    <lineage>
        <taxon>Bacteria</taxon>
        <taxon>Pseudomonadati</taxon>
        <taxon>Spirochaetota</taxon>
        <taxon>Spirochaetia</taxon>
        <taxon>Spirochaetales</taxon>
        <taxon>Sphaerochaetaceae</taxon>
        <taxon>Sphaerochaeta</taxon>
    </lineage>
</organism>
<gene>
    <name evidence="2" type="ordered locus">SpiGrapes_1263</name>
</gene>
<evidence type="ECO:0000313" key="3">
    <source>
        <dbReference type="Proteomes" id="UP000005632"/>
    </source>
</evidence>
<dbReference type="STRING" id="158190.SpiGrapes_1263"/>
<dbReference type="EMBL" id="CP003155">
    <property type="protein sequence ID" value="AEV29076.1"/>
    <property type="molecule type" value="Genomic_DNA"/>
</dbReference>
<feature type="transmembrane region" description="Helical" evidence="1">
    <location>
        <begin position="148"/>
        <end position="166"/>
    </location>
</feature>
<evidence type="ECO:0000313" key="2">
    <source>
        <dbReference type="EMBL" id="AEV29076.1"/>
    </source>
</evidence>
<accession>G8QTA9</accession>
<dbReference type="OrthoDB" id="370495at2"/>
<proteinExistence type="predicted"/>
<evidence type="ECO:0008006" key="4">
    <source>
        <dbReference type="Google" id="ProtNLM"/>
    </source>
</evidence>
<keyword evidence="1" id="KW-1133">Transmembrane helix</keyword>
<keyword evidence="1" id="KW-0812">Transmembrane</keyword>
<dbReference type="KEGG" id="sgp:SpiGrapes_1263"/>
<feature type="transmembrane region" description="Helical" evidence="1">
    <location>
        <begin position="173"/>
        <end position="196"/>
    </location>
</feature>
<evidence type="ECO:0000256" key="1">
    <source>
        <dbReference type="SAM" id="Phobius"/>
    </source>
</evidence>
<sequence length="261" mass="29384">MRFLYVANREIQTRKKELAIYAITVILIMLVNETASAIYSRYTGNLTHETIYSGFFPGLLFVGGFILTSLVFVNDMFSKEHQNEWLMLPATSLEKFLAKGILTAFAYPVALILVMTIASVFIEALMLLFFGSPFTMFNPLVSEVGSQLAMYFVWQSVFLLGATLFHKAHFIKTVLALFVLAIVMGLLGMLFARIFFPLITGISPFSRTISFSFSSVQRIEDVAGLRVFITLGKIIYYAVLPLFCWVTAYFKVEEVQATDAV</sequence>
<dbReference type="AlphaFoldDB" id="G8QTA9"/>